<feature type="region of interest" description="Disordered" evidence="15">
    <location>
        <begin position="1"/>
        <end position="421"/>
    </location>
</feature>
<feature type="binding site" evidence="12">
    <location>
        <position position="581"/>
    </location>
    <ligand>
        <name>Mg(2+)</name>
        <dbReference type="ChEBI" id="CHEBI:18420"/>
        <label>1</label>
    </ligand>
</feature>
<keyword evidence="8 12" id="KW-0460">Magnesium</keyword>
<dbReference type="NCBIfam" id="TIGR00633">
    <property type="entry name" value="xth"/>
    <property type="match status" value="1"/>
</dbReference>
<feature type="site" description="Important for catalytic activity" evidence="13">
    <location>
        <position position="653"/>
    </location>
</feature>
<name>A0AAV1J5P1_9NEOP</name>
<keyword evidence="9 14" id="KW-0234">DNA repair</keyword>
<reference evidence="17 18" key="1">
    <citation type="submission" date="2023-11" db="EMBL/GenBank/DDBJ databases">
        <authorList>
            <person name="Okamura Y."/>
        </authorList>
    </citation>
    <scope>NUCLEOTIDE SEQUENCE [LARGE SCALE GENOMIC DNA]</scope>
</reference>
<feature type="active site" description="Proton acceptor" evidence="11">
    <location>
        <position position="679"/>
    </location>
</feature>
<evidence type="ECO:0000256" key="4">
    <source>
        <dbReference type="ARBA" id="ARBA00007092"/>
    </source>
</evidence>
<evidence type="ECO:0000256" key="14">
    <source>
        <dbReference type="RuleBase" id="RU362131"/>
    </source>
</evidence>
<evidence type="ECO:0000256" key="15">
    <source>
        <dbReference type="SAM" id="MobiDB-lite"/>
    </source>
</evidence>
<proteinExistence type="inferred from homology"/>
<dbReference type="EMBL" id="CAVLEF010000006">
    <property type="protein sequence ID" value="CAK1544691.1"/>
    <property type="molecule type" value="Genomic_DNA"/>
</dbReference>
<evidence type="ECO:0000256" key="12">
    <source>
        <dbReference type="PIRSR" id="PIRSR604808-2"/>
    </source>
</evidence>
<feature type="compositionally biased region" description="Acidic residues" evidence="15">
    <location>
        <begin position="99"/>
        <end position="110"/>
    </location>
</feature>
<evidence type="ECO:0000256" key="8">
    <source>
        <dbReference type="ARBA" id="ARBA00022842"/>
    </source>
</evidence>
<dbReference type="FunFam" id="3.60.10.10:FF:000009">
    <property type="entry name" value="DNA-(apurinic or apyrimidinic site) lyase"/>
    <property type="match status" value="1"/>
</dbReference>
<evidence type="ECO:0000256" key="6">
    <source>
        <dbReference type="ARBA" id="ARBA00022763"/>
    </source>
</evidence>
<dbReference type="GO" id="GO:0008081">
    <property type="term" value="F:phosphoric diester hydrolase activity"/>
    <property type="evidence" value="ECO:0007669"/>
    <property type="project" value="TreeGrafter"/>
</dbReference>
<feature type="compositionally biased region" description="Basic and acidic residues" evidence="15">
    <location>
        <begin position="329"/>
        <end position="350"/>
    </location>
</feature>
<feature type="binding site" evidence="12">
    <location>
        <position position="583"/>
    </location>
    <ligand>
        <name>Mg(2+)</name>
        <dbReference type="ChEBI" id="CHEBI:18420"/>
        <label>1</label>
    </ligand>
</feature>
<dbReference type="EC" id="3.1.-.-" evidence="14"/>
<comment type="subcellular location">
    <subcellularLocation>
        <location evidence="3">Nucleus</location>
    </subcellularLocation>
</comment>
<feature type="binding site" evidence="12">
    <location>
        <position position="441"/>
    </location>
    <ligand>
        <name>Mg(2+)</name>
        <dbReference type="ChEBI" id="CHEBI:18420"/>
        <label>1</label>
    </ligand>
</feature>
<evidence type="ECO:0000313" key="18">
    <source>
        <dbReference type="Proteomes" id="UP001497472"/>
    </source>
</evidence>
<dbReference type="GO" id="GO:0046872">
    <property type="term" value="F:metal ion binding"/>
    <property type="evidence" value="ECO:0007669"/>
    <property type="project" value="UniProtKB-KW"/>
</dbReference>
<keyword evidence="7" id="KW-0378">Hydrolase</keyword>
<evidence type="ECO:0000256" key="9">
    <source>
        <dbReference type="ARBA" id="ARBA00023204"/>
    </source>
</evidence>
<feature type="compositionally biased region" description="Basic and acidic residues" evidence="15">
    <location>
        <begin position="10"/>
        <end position="23"/>
    </location>
</feature>
<feature type="binding site" evidence="12">
    <location>
        <position position="679"/>
    </location>
    <ligand>
        <name>Mg(2+)</name>
        <dbReference type="ChEBI" id="CHEBI:18420"/>
        <label>1</label>
    </ligand>
</feature>
<evidence type="ECO:0000313" key="17">
    <source>
        <dbReference type="EMBL" id="CAK1544691.1"/>
    </source>
</evidence>
<evidence type="ECO:0000256" key="5">
    <source>
        <dbReference type="ARBA" id="ARBA00022723"/>
    </source>
</evidence>
<feature type="domain" description="Endonuclease/exonuclease/phosphatase" evidence="16">
    <location>
        <begin position="440"/>
        <end position="679"/>
    </location>
</feature>
<evidence type="ECO:0000256" key="2">
    <source>
        <dbReference type="ARBA" id="ARBA00001936"/>
    </source>
</evidence>
<feature type="compositionally biased region" description="Acidic residues" evidence="15">
    <location>
        <begin position="34"/>
        <end position="43"/>
    </location>
</feature>
<keyword evidence="5 12" id="KW-0479">Metal-binding</keyword>
<keyword evidence="6 14" id="KW-0227">DNA damage</keyword>
<keyword evidence="12" id="KW-0464">Manganese</keyword>
<accession>A0AAV1J5P1</accession>
<comment type="caution">
    <text evidence="17">The sequence shown here is derived from an EMBL/GenBank/DDBJ whole genome shotgun (WGS) entry which is preliminary data.</text>
</comment>
<evidence type="ECO:0000256" key="1">
    <source>
        <dbReference type="ARBA" id="ARBA00000493"/>
    </source>
</evidence>
<dbReference type="PANTHER" id="PTHR22748:SF6">
    <property type="entry name" value="DNA-(APURINIC OR APYRIMIDINIC SITE) ENDONUCLEASE"/>
    <property type="match status" value="1"/>
</dbReference>
<dbReference type="InterPro" id="IPR036691">
    <property type="entry name" value="Endo/exonu/phosph_ase_sf"/>
</dbReference>
<dbReference type="GO" id="GO:0006284">
    <property type="term" value="P:base-excision repair"/>
    <property type="evidence" value="ECO:0007669"/>
    <property type="project" value="TreeGrafter"/>
</dbReference>
<dbReference type="Proteomes" id="UP001497472">
    <property type="component" value="Unassembled WGS sequence"/>
</dbReference>
<feature type="compositionally biased region" description="Basic and acidic residues" evidence="15">
    <location>
        <begin position="397"/>
        <end position="407"/>
    </location>
</feature>
<feature type="compositionally biased region" description="Basic and acidic residues" evidence="15">
    <location>
        <begin position="129"/>
        <end position="149"/>
    </location>
</feature>
<keyword evidence="10" id="KW-0539">Nucleus</keyword>
<dbReference type="InterPro" id="IPR005135">
    <property type="entry name" value="Endo/exonuclease/phosphatase"/>
</dbReference>
<evidence type="ECO:0000256" key="7">
    <source>
        <dbReference type="ARBA" id="ARBA00022801"/>
    </source>
</evidence>
<feature type="active site" evidence="11">
    <location>
        <position position="542"/>
    </location>
</feature>
<keyword evidence="18" id="KW-1185">Reference proteome</keyword>
<feature type="compositionally biased region" description="Basic and acidic residues" evidence="15">
    <location>
        <begin position="168"/>
        <end position="188"/>
    </location>
</feature>
<dbReference type="PROSITE" id="PS51435">
    <property type="entry name" value="AP_NUCLEASE_F1_4"/>
    <property type="match status" value="1"/>
</dbReference>
<feature type="compositionally biased region" description="Basic and acidic residues" evidence="15">
    <location>
        <begin position="202"/>
        <end position="321"/>
    </location>
</feature>
<sequence>MAPRTAKAKKAPETKVAENEAPKKGRGKGKNIAEEDSQEDEIIVAEKKTTRRGKKVDYNEDLNGKNDESAPPAKKGRGKRNVDTAAAKNQEALEKESVTEETEDVDDNDDANGHSEEESAPPSRKKTTKKEPIAKSKETMKSKAKKTDEVELVDQEEDEKPKGRGRGRKVDSKPEPEEKSDSEEKNEPSDPPITKGRKKPPTKAEKDAEKASKEADRLAKAAAKEADKAAKMAAKEVEKAAKTAAKEAEKAKKDAEKAAKNAAKDAEKAAKLAAKDIEKAAKEADKAIKDSSDAKESDSIDETEAKAEDKDVEAKGDVEPKKGRKGRAKAKEENNDVGEDKEKGSEKGDVIEEQEMEVDDTKPAKTKRGQKKIGEKTEPEEEPLDSVEPTSKRRRKAPEEKGGDTKKTTNKSSTQYDKIDFSNSSKNAQNREWNIKISCWNVDGIRAWLGKGGLEYIAHEKPNILCLQEIKCSRDKLPEEVTNIPGYHAYWLCSEKEGYAGVGIYTTKLAMNVQYGLQNKELDDEGRIITAEYEQFYLICTYVPNSGRKLVTLDKRMKWNEEFRKHVKTLDEKKPVIICGDMNVSHNEIDLTNPKSNKRNAGFTDEERAGMTELLGDGFVDTFRLLYPDKSGAYTFWSYMFNSRAKNVGWRLDYFIISERLLPSLCDSVIRDQVYGSDHCPISLFLHLTSADKPKE</sequence>
<gene>
    <name evidence="17" type="ORF">LNINA_LOCUS4413</name>
</gene>
<dbReference type="GO" id="GO:0008311">
    <property type="term" value="F:double-stranded DNA 3'-5' DNA exonuclease activity"/>
    <property type="evidence" value="ECO:0007669"/>
    <property type="project" value="UniProtKB-EC"/>
</dbReference>
<comment type="cofactor">
    <cofactor evidence="2">
        <name>Mn(2+)</name>
        <dbReference type="ChEBI" id="CHEBI:29035"/>
    </cofactor>
</comment>
<feature type="active site" description="Proton donor/acceptor" evidence="11">
    <location>
        <position position="581"/>
    </location>
</feature>
<dbReference type="AlphaFoldDB" id="A0AAV1J5P1"/>
<evidence type="ECO:0000256" key="3">
    <source>
        <dbReference type="ARBA" id="ARBA00004123"/>
    </source>
</evidence>
<dbReference type="InterPro" id="IPR004808">
    <property type="entry name" value="AP_endonuc_1"/>
</dbReference>
<feature type="site" description="Interaction with DNA substrate" evidence="13">
    <location>
        <position position="679"/>
    </location>
</feature>
<dbReference type="GO" id="GO:0005634">
    <property type="term" value="C:nucleus"/>
    <property type="evidence" value="ECO:0007669"/>
    <property type="project" value="UniProtKB-SubCell"/>
</dbReference>
<evidence type="ECO:0000256" key="13">
    <source>
        <dbReference type="PIRSR" id="PIRSR604808-3"/>
    </source>
</evidence>
<comment type="catalytic activity">
    <reaction evidence="1">
        <text>Exonucleolytic cleavage in the 3'- to 5'-direction to yield nucleoside 5'-phosphates.</text>
        <dbReference type="EC" id="3.1.11.2"/>
    </reaction>
</comment>
<dbReference type="GO" id="GO:0003906">
    <property type="term" value="F:DNA-(apurinic or apyrimidinic site) endonuclease activity"/>
    <property type="evidence" value="ECO:0007669"/>
    <property type="project" value="TreeGrafter"/>
</dbReference>
<dbReference type="Pfam" id="PF03372">
    <property type="entry name" value="Exo_endo_phos"/>
    <property type="match status" value="1"/>
</dbReference>
<dbReference type="CDD" id="cd09087">
    <property type="entry name" value="Ape1-like_AP-endo"/>
    <property type="match status" value="1"/>
</dbReference>
<dbReference type="Gene3D" id="3.60.10.10">
    <property type="entry name" value="Endonuclease/exonuclease/phosphatase"/>
    <property type="match status" value="1"/>
</dbReference>
<feature type="compositionally biased region" description="Basic and acidic residues" evidence="15">
    <location>
        <begin position="55"/>
        <end position="68"/>
    </location>
</feature>
<feature type="site" description="Transition state stabilizer" evidence="13">
    <location>
        <position position="583"/>
    </location>
</feature>
<dbReference type="PANTHER" id="PTHR22748">
    <property type="entry name" value="AP ENDONUCLEASE"/>
    <property type="match status" value="1"/>
</dbReference>
<feature type="binding site" evidence="12">
    <location>
        <position position="678"/>
    </location>
    <ligand>
        <name>Mg(2+)</name>
        <dbReference type="ChEBI" id="CHEBI:18420"/>
        <label>1</label>
    </ligand>
</feature>
<feature type="compositionally biased region" description="Polar residues" evidence="15">
    <location>
        <begin position="410"/>
        <end position="421"/>
    </location>
</feature>
<evidence type="ECO:0000256" key="10">
    <source>
        <dbReference type="ARBA" id="ARBA00023242"/>
    </source>
</evidence>
<organism evidence="17 18">
    <name type="scientific">Leptosia nina</name>
    <dbReference type="NCBI Taxonomy" id="320188"/>
    <lineage>
        <taxon>Eukaryota</taxon>
        <taxon>Metazoa</taxon>
        <taxon>Ecdysozoa</taxon>
        <taxon>Arthropoda</taxon>
        <taxon>Hexapoda</taxon>
        <taxon>Insecta</taxon>
        <taxon>Pterygota</taxon>
        <taxon>Neoptera</taxon>
        <taxon>Endopterygota</taxon>
        <taxon>Lepidoptera</taxon>
        <taxon>Glossata</taxon>
        <taxon>Ditrysia</taxon>
        <taxon>Papilionoidea</taxon>
        <taxon>Pieridae</taxon>
        <taxon>Pierinae</taxon>
        <taxon>Leptosia</taxon>
    </lineage>
</organism>
<evidence type="ECO:0000259" key="16">
    <source>
        <dbReference type="Pfam" id="PF03372"/>
    </source>
</evidence>
<comment type="similarity">
    <text evidence="4 14">Belongs to the DNA repair enzymes AP/ExoA family.</text>
</comment>
<comment type="cofactor">
    <cofactor evidence="12 14">
        <name>Mg(2+)</name>
        <dbReference type="ChEBI" id="CHEBI:18420"/>
    </cofactor>
    <cofactor evidence="12 14">
        <name>Mn(2+)</name>
        <dbReference type="ChEBI" id="CHEBI:29035"/>
    </cofactor>
    <text evidence="12 14">Probably binds two magnesium or manganese ions per subunit.</text>
</comment>
<dbReference type="NCBIfam" id="TIGR00195">
    <property type="entry name" value="exoDNase_III"/>
    <property type="match status" value="1"/>
</dbReference>
<evidence type="ECO:0000256" key="11">
    <source>
        <dbReference type="PIRSR" id="PIRSR604808-1"/>
    </source>
</evidence>
<feature type="binding site" evidence="12">
    <location>
        <position position="469"/>
    </location>
    <ligand>
        <name>Mg(2+)</name>
        <dbReference type="ChEBI" id="CHEBI:18420"/>
        <label>1</label>
    </ligand>
</feature>
<protein>
    <recommendedName>
        <fullName evidence="14">DNA-(apurinic or apyrimidinic site) endonuclease</fullName>
        <ecNumber evidence="14">3.1.-.-</ecNumber>
    </recommendedName>
</protein>
<dbReference type="SUPFAM" id="SSF56219">
    <property type="entry name" value="DNase I-like"/>
    <property type="match status" value="1"/>
</dbReference>